<protein>
    <submittedName>
        <fullName evidence="2">Uncharacterized protein</fullName>
    </submittedName>
</protein>
<feature type="transmembrane region" description="Helical" evidence="1">
    <location>
        <begin position="59"/>
        <end position="79"/>
    </location>
</feature>
<accession>A0A6L9SEG1</accession>
<keyword evidence="1" id="KW-0812">Transmembrane</keyword>
<evidence type="ECO:0000313" key="2">
    <source>
        <dbReference type="EMBL" id="NEE03487.1"/>
    </source>
</evidence>
<dbReference type="AlphaFoldDB" id="A0A6L9SEG1"/>
<comment type="caution">
    <text evidence="2">The sequence shown here is derived from an EMBL/GenBank/DDBJ whole genome shotgun (WGS) entry which is preliminary data.</text>
</comment>
<dbReference type="EMBL" id="JAAGOA010000022">
    <property type="protein sequence ID" value="NEE03487.1"/>
    <property type="molecule type" value="Genomic_DNA"/>
</dbReference>
<name>A0A6L9SEG1_9ACTN</name>
<evidence type="ECO:0000313" key="3">
    <source>
        <dbReference type="Proteomes" id="UP000475214"/>
    </source>
</evidence>
<gene>
    <name evidence="2" type="ORF">G1H10_25300</name>
</gene>
<keyword evidence="1" id="KW-1133">Transmembrane helix</keyword>
<keyword evidence="3" id="KW-1185">Reference proteome</keyword>
<feature type="transmembrane region" description="Helical" evidence="1">
    <location>
        <begin position="16"/>
        <end position="39"/>
    </location>
</feature>
<proteinExistence type="predicted"/>
<dbReference type="Proteomes" id="UP000475214">
    <property type="component" value="Unassembled WGS sequence"/>
</dbReference>
<reference evidence="2 3" key="1">
    <citation type="submission" date="2020-02" db="EMBL/GenBank/DDBJ databases">
        <authorList>
            <person name="Li X.-J."/>
            <person name="Han X.-M."/>
        </authorList>
    </citation>
    <scope>NUCLEOTIDE SEQUENCE [LARGE SCALE GENOMIC DNA]</scope>
    <source>
        <strain evidence="2 3">CCTCC AB 2017055</strain>
    </source>
</reference>
<dbReference type="RefSeq" id="WP_163743175.1">
    <property type="nucleotide sequence ID" value="NZ_JAAGOA010000022.1"/>
</dbReference>
<keyword evidence="1" id="KW-0472">Membrane</keyword>
<organism evidence="2 3">
    <name type="scientific">Phytoactinopolyspora halotolerans</name>
    <dbReference type="NCBI Taxonomy" id="1981512"/>
    <lineage>
        <taxon>Bacteria</taxon>
        <taxon>Bacillati</taxon>
        <taxon>Actinomycetota</taxon>
        <taxon>Actinomycetes</taxon>
        <taxon>Jiangellales</taxon>
        <taxon>Jiangellaceae</taxon>
        <taxon>Phytoactinopolyspora</taxon>
    </lineage>
</organism>
<evidence type="ECO:0000256" key="1">
    <source>
        <dbReference type="SAM" id="Phobius"/>
    </source>
</evidence>
<sequence>MNHYVQPVTRTPSNPWLTVIVGIGLVATTVGLGLCTYAVDTEAGQEDRSAEMVVGAGFAGVGLVLLIVWLAVGAVCWQIRKLRQ</sequence>